<reference evidence="3" key="2">
    <citation type="journal article" date="2018" name="BMC Genomics">
        <title>Genomic insights into host adaptation between the wheat stripe rust pathogen (Puccinia striiformis f. sp. tritici) and the barley stripe rust pathogen (Puccinia striiformis f. sp. hordei).</title>
        <authorList>
            <person name="Xia C."/>
            <person name="Wang M."/>
            <person name="Yin C."/>
            <person name="Cornejo O.E."/>
            <person name="Hulbert S.H."/>
            <person name="Chen X."/>
        </authorList>
    </citation>
    <scope>NUCLEOTIDE SEQUENCE [LARGE SCALE GENOMIC DNA]</scope>
    <source>
        <strain evidence="3">93TX-2</strain>
    </source>
</reference>
<feature type="compositionally biased region" description="Polar residues" evidence="1">
    <location>
        <begin position="51"/>
        <end position="60"/>
    </location>
</feature>
<reference evidence="2 3" key="1">
    <citation type="submission" date="2017-12" db="EMBL/GenBank/DDBJ databases">
        <title>Gene loss provides genomic basis for host adaptation in cereal stripe rust fungi.</title>
        <authorList>
            <person name="Xia C."/>
        </authorList>
    </citation>
    <scope>NUCLEOTIDE SEQUENCE [LARGE SCALE GENOMIC DNA]</scope>
    <source>
        <strain evidence="2 3">93TX-2</strain>
    </source>
</reference>
<evidence type="ECO:0000313" key="2">
    <source>
        <dbReference type="EMBL" id="POV97483.1"/>
    </source>
</evidence>
<dbReference type="Proteomes" id="UP000238274">
    <property type="component" value="Unassembled WGS sequence"/>
</dbReference>
<gene>
    <name evidence="2" type="ORF">PSHT_14542</name>
</gene>
<name>A0A2S4UJI0_9BASI</name>
<keyword evidence="3" id="KW-1185">Reference proteome</keyword>
<evidence type="ECO:0000313" key="3">
    <source>
        <dbReference type="Proteomes" id="UP000238274"/>
    </source>
</evidence>
<reference evidence="3" key="3">
    <citation type="journal article" date="2018" name="Mol. Plant Microbe Interact.">
        <title>Genome sequence resources for the wheat stripe rust pathogen (Puccinia striiformis f. sp. tritici) and the barley stripe rust pathogen (Puccinia striiformis f. sp. hordei).</title>
        <authorList>
            <person name="Xia C."/>
            <person name="Wang M."/>
            <person name="Yin C."/>
            <person name="Cornejo O.E."/>
            <person name="Hulbert S.H."/>
            <person name="Chen X."/>
        </authorList>
    </citation>
    <scope>NUCLEOTIDE SEQUENCE [LARGE SCALE GENOMIC DNA]</scope>
    <source>
        <strain evidence="3">93TX-2</strain>
    </source>
</reference>
<protein>
    <submittedName>
        <fullName evidence="2">Uncharacterized protein</fullName>
    </submittedName>
</protein>
<evidence type="ECO:0000256" key="1">
    <source>
        <dbReference type="SAM" id="MobiDB-lite"/>
    </source>
</evidence>
<proteinExistence type="predicted"/>
<organism evidence="2 3">
    <name type="scientific">Puccinia striiformis</name>
    <dbReference type="NCBI Taxonomy" id="27350"/>
    <lineage>
        <taxon>Eukaryota</taxon>
        <taxon>Fungi</taxon>
        <taxon>Dikarya</taxon>
        <taxon>Basidiomycota</taxon>
        <taxon>Pucciniomycotina</taxon>
        <taxon>Pucciniomycetes</taxon>
        <taxon>Pucciniales</taxon>
        <taxon>Pucciniaceae</taxon>
        <taxon>Puccinia</taxon>
    </lineage>
</organism>
<dbReference type="EMBL" id="PKSM01000331">
    <property type="protein sequence ID" value="POV97483.1"/>
    <property type="molecule type" value="Genomic_DNA"/>
</dbReference>
<feature type="region of interest" description="Disordered" evidence="1">
    <location>
        <begin position="44"/>
        <end position="67"/>
    </location>
</feature>
<comment type="caution">
    <text evidence="2">The sequence shown here is derived from an EMBL/GenBank/DDBJ whole genome shotgun (WGS) entry which is preliminary data.</text>
</comment>
<sequence length="88" mass="9578">MTAVPSSQNHSFARQDSRAGIECRSCAGTIVPDRIDILSGRCDVGDDSEHSGTNSGSGTWYSPREDNPPVRFQKLTSVLVDLLVNRLE</sequence>
<accession>A0A2S4UJI0</accession>
<dbReference type="VEuPathDB" id="FungiDB:PSHT_14542"/>
<dbReference type="AlphaFoldDB" id="A0A2S4UJI0"/>